<feature type="compositionally biased region" description="Basic residues" evidence="1">
    <location>
        <begin position="11"/>
        <end position="39"/>
    </location>
</feature>
<feature type="region of interest" description="Disordered" evidence="1">
    <location>
        <begin position="1"/>
        <end position="57"/>
    </location>
</feature>
<organism evidence="2">
    <name type="scientific">Arundo donax</name>
    <name type="common">Giant reed</name>
    <name type="synonym">Donax arundinaceus</name>
    <dbReference type="NCBI Taxonomy" id="35708"/>
    <lineage>
        <taxon>Eukaryota</taxon>
        <taxon>Viridiplantae</taxon>
        <taxon>Streptophyta</taxon>
        <taxon>Embryophyta</taxon>
        <taxon>Tracheophyta</taxon>
        <taxon>Spermatophyta</taxon>
        <taxon>Magnoliopsida</taxon>
        <taxon>Liliopsida</taxon>
        <taxon>Poales</taxon>
        <taxon>Poaceae</taxon>
        <taxon>PACMAD clade</taxon>
        <taxon>Arundinoideae</taxon>
        <taxon>Arundineae</taxon>
        <taxon>Arundo</taxon>
    </lineage>
</organism>
<reference evidence="2" key="1">
    <citation type="submission" date="2014-09" db="EMBL/GenBank/DDBJ databases">
        <authorList>
            <person name="Magalhaes I.L.F."/>
            <person name="Oliveira U."/>
            <person name="Santos F.R."/>
            <person name="Vidigal T.H.D.A."/>
            <person name="Brescovit A.D."/>
            <person name="Santos A.J."/>
        </authorList>
    </citation>
    <scope>NUCLEOTIDE SEQUENCE</scope>
    <source>
        <tissue evidence="2">Shoot tissue taken approximately 20 cm above the soil surface</tissue>
    </source>
</reference>
<evidence type="ECO:0000256" key="1">
    <source>
        <dbReference type="SAM" id="MobiDB-lite"/>
    </source>
</evidence>
<accession>A0A0A9EF73</accession>
<reference evidence="2" key="2">
    <citation type="journal article" date="2015" name="Data Brief">
        <title>Shoot transcriptome of the giant reed, Arundo donax.</title>
        <authorList>
            <person name="Barrero R.A."/>
            <person name="Guerrero F.D."/>
            <person name="Moolhuijzen P."/>
            <person name="Goolsby J.A."/>
            <person name="Tidwell J."/>
            <person name="Bellgard S.E."/>
            <person name="Bellgard M.I."/>
        </authorList>
    </citation>
    <scope>NUCLEOTIDE SEQUENCE</scope>
    <source>
        <tissue evidence="2">Shoot tissue taken approximately 20 cm above the soil surface</tissue>
    </source>
</reference>
<protein>
    <submittedName>
        <fullName evidence="2">Uncharacterized protein</fullName>
    </submittedName>
</protein>
<name>A0A0A9EF73_ARUDO</name>
<dbReference type="AlphaFoldDB" id="A0A0A9EF73"/>
<proteinExistence type="predicted"/>
<sequence length="82" mass="9613">MGNRHGGGIARPRRRQRRGRRRRRRRSRGRTRRRARRTRSCGPSTRHCGGARAAPSRRWRRGWRCGHCRWAPSARSPATSST</sequence>
<dbReference type="EMBL" id="GBRH01203223">
    <property type="protein sequence ID" value="JAD94672.1"/>
    <property type="molecule type" value="Transcribed_RNA"/>
</dbReference>
<evidence type="ECO:0000313" key="2">
    <source>
        <dbReference type="EMBL" id="JAD94672.1"/>
    </source>
</evidence>